<gene>
    <name evidence="1" type="ORF">PG999_000647</name>
</gene>
<dbReference type="Proteomes" id="UP001392437">
    <property type="component" value="Unassembled WGS sequence"/>
</dbReference>
<reference evidence="1 2" key="1">
    <citation type="submission" date="2023-01" db="EMBL/GenBank/DDBJ databases">
        <title>Analysis of 21 Apiospora genomes using comparative genomics revels a genus with tremendous synthesis potential of carbohydrate active enzymes and secondary metabolites.</title>
        <authorList>
            <person name="Sorensen T."/>
        </authorList>
    </citation>
    <scope>NUCLEOTIDE SEQUENCE [LARGE SCALE GENOMIC DNA]</scope>
    <source>
        <strain evidence="1 2">CBS 117206</strain>
    </source>
</reference>
<keyword evidence="2" id="KW-1185">Reference proteome</keyword>
<sequence>MPEELAETDGDFEVWISPRFVAGRRPAECARQMDLLSAQQSFSICPVKARRPEARRDPTALPVARTAMNVRGG</sequence>
<evidence type="ECO:0000313" key="2">
    <source>
        <dbReference type="Proteomes" id="UP001392437"/>
    </source>
</evidence>
<protein>
    <submittedName>
        <fullName evidence="1">Uncharacterized protein</fullName>
    </submittedName>
</protein>
<name>A0AAW0RCH5_9PEZI</name>
<accession>A0AAW0RCH5</accession>
<organism evidence="1 2">
    <name type="scientific">Apiospora kogelbergensis</name>
    <dbReference type="NCBI Taxonomy" id="1337665"/>
    <lineage>
        <taxon>Eukaryota</taxon>
        <taxon>Fungi</taxon>
        <taxon>Dikarya</taxon>
        <taxon>Ascomycota</taxon>
        <taxon>Pezizomycotina</taxon>
        <taxon>Sordariomycetes</taxon>
        <taxon>Xylariomycetidae</taxon>
        <taxon>Amphisphaeriales</taxon>
        <taxon>Apiosporaceae</taxon>
        <taxon>Apiospora</taxon>
    </lineage>
</organism>
<dbReference type="EMBL" id="JAQQWP010000001">
    <property type="protein sequence ID" value="KAK8132474.1"/>
    <property type="molecule type" value="Genomic_DNA"/>
</dbReference>
<evidence type="ECO:0000313" key="1">
    <source>
        <dbReference type="EMBL" id="KAK8132474.1"/>
    </source>
</evidence>
<comment type="caution">
    <text evidence="1">The sequence shown here is derived from an EMBL/GenBank/DDBJ whole genome shotgun (WGS) entry which is preliminary data.</text>
</comment>
<dbReference type="AlphaFoldDB" id="A0AAW0RCH5"/>
<proteinExistence type="predicted"/>